<dbReference type="RefSeq" id="WP_021151504.1">
    <property type="nucleotide sequence ID" value="NZ_JYOX01000021.1"/>
</dbReference>
<evidence type="ECO:0000313" key="2">
    <source>
        <dbReference type="Proteomes" id="UP000273998"/>
    </source>
</evidence>
<name>A0AAX1Y8G9_STRSL</name>
<dbReference type="GO" id="GO:0030153">
    <property type="term" value="P:bacteriocin immunity"/>
    <property type="evidence" value="ECO:0007669"/>
    <property type="project" value="InterPro"/>
</dbReference>
<proteinExistence type="predicted"/>
<comment type="caution">
    <text evidence="1">The sequence shown here is derived from an EMBL/GenBank/DDBJ whole genome shotgun (WGS) entry which is preliminary data.</text>
</comment>
<dbReference type="EMBL" id="RJNF01000040">
    <property type="protein sequence ID" value="RSI53727.1"/>
    <property type="molecule type" value="Genomic_DNA"/>
</dbReference>
<dbReference type="Pfam" id="PF08951">
    <property type="entry name" value="EntA_Immun"/>
    <property type="match status" value="1"/>
</dbReference>
<dbReference type="InterPro" id="IPR015046">
    <property type="entry name" value="LciA_Immunity-like"/>
</dbReference>
<reference evidence="1 2" key="1">
    <citation type="submission" date="2018-11" db="EMBL/GenBank/DDBJ databases">
        <title>Species Designations Belie Phenotypic and Genotypic Heterogeneity in Oral Streptococci.</title>
        <authorList>
            <person name="Velsko I."/>
        </authorList>
    </citation>
    <scope>NUCLEOTIDE SEQUENCE [LARGE SCALE GENOMIC DNA]</scope>
    <source>
        <strain evidence="1 2">BCC42</strain>
    </source>
</reference>
<dbReference type="AlphaFoldDB" id="A0AAX1Y8G9"/>
<gene>
    <name evidence="1" type="ORF">D8867_10190</name>
</gene>
<sequence length="99" mass="11196">MISTHSNKKEVKLTKLLDDCLDSKLSQSERVILQKAKSDLEKKSSYFPRIVADLESSLRPLAINQKLSDSVKLLYMTITSHEYKNKGLGIGLMSIGQWL</sequence>
<organism evidence="1 2">
    <name type="scientific">Streptococcus salivarius</name>
    <dbReference type="NCBI Taxonomy" id="1304"/>
    <lineage>
        <taxon>Bacteria</taxon>
        <taxon>Bacillati</taxon>
        <taxon>Bacillota</taxon>
        <taxon>Bacilli</taxon>
        <taxon>Lactobacillales</taxon>
        <taxon>Streptococcaceae</taxon>
        <taxon>Streptococcus</taxon>
    </lineage>
</organism>
<protein>
    <submittedName>
        <fullName evidence="1">Enterocin A Immunity</fullName>
    </submittedName>
</protein>
<dbReference type="CDD" id="cd21059">
    <property type="entry name" value="LciA-like"/>
    <property type="match status" value="1"/>
</dbReference>
<accession>A0AAX1Y8G9</accession>
<evidence type="ECO:0000313" key="1">
    <source>
        <dbReference type="EMBL" id="RSI53727.1"/>
    </source>
</evidence>
<dbReference type="Proteomes" id="UP000273998">
    <property type="component" value="Unassembled WGS sequence"/>
</dbReference>